<dbReference type="eggNOG" id="COG2094">
    <property type="taxonomic scope" value="Bacteria"/>
</dbReference>
<dbReference type="RefSeq" id="WP_044086980.1">
    <property type="nucleotide sequence ID" value="NZ_ATLK01000001.1"/>
</dbReference>
<organism evidence="6 7">
    <name type="scientific">Bifidobacterium bombi DSM 19703</name>
    <dbReference type="NCBI Taxonomy" id="1341695"/>
    <lineage>
        <taxon>Bacteria</taxon>
        <taxon>Bacillati</taxon>
        <taxon>Actinomycetota</taxon>
        <taxon>Actinomycetes</taxon>
        <taxon>Bifidobacteriales</taxon>
        <taxon>Bifidobacteriaceae</taxon>
        <taxon>Bifidobacterium</taxon>
    </lineage>
</organism>
<evidence type="ECO:0000256" key="2">
    <source>
        <dbReference type="ARBA" id="ARBA00022763"/>
    </source>
</evidence>
<name>A0A080N387_9BIFI</name>
<comment type="caution">
    <text evidence="6">The sequence shown here is derived from an EMBL/GenBank/DDBJ whole genome shotgun (WGS) entry which is preliminary data.</text>
</comment>
<dbReference type="EC" id="3.2.2.-" evidence="5"/>
<evidence type="ECO:0000313" key="7">
    <source>
        <dbReference type="Proteomes" id="UP000028730"/>
    </source>
</evidence>
<evidence type="ECO:0000313" key="6">
    <source>
        <dbReference type="EMBL" id="KFF31593.1"/>
    </source>
</evidence>
<gene>
    <name evidence="6" type="ORF">BBOMB_0977</name>
</gene>
<dbReference type="STRING" id="1341695.BBOMB_0977"/>
<evidence type="ECO:0000256" key="5">
    <source>
        <dbReference type="HAMAP-Rule" id="MF_00527"/>
    </source>
</evidence>
<keyword evidence="4 5" id="KW-0234">DNA repair</keyword>
<dbReference type="Gene3D" id="3.10.300.10">
    <property type="entry name" value="Methylpurine-DNA glycosylase (MPG)"/>
    <property type="match status" value="1"/>
</dbReference>
<dbReference type="CDD" id="cd00540">
    <property type="entry name" value="AAG"/>
    <property type="match status" value="1"/>
</dbReference>
<dbReference type="EMBL" id="ATLK01000001">
    <property type="protein sequence ID" value="KFF31593.1"/>
    <property type="molecule type" value="Genomic_DNA"/>
</dbReference>
<accession>A0A080N387</accession>
<evidence type="ECO:0000256" key="3">
    <source>
        <dbReference type="ARBA" id="ARBA00022801"/>
    </source>
</evidence>
<comment type="similarity">
    <text evidence="1 5">Belongs to the DNA glycosylase MPG family.</text>
</comment>
<keyword evidence="3 5" id="KW-0378">Hydrolase</keyword>
<keyword evidence="2 5" id="KW-0227">DNA damage</keyword>
<protein>
    <recommendedName>
        <fullName evidence="5">Putative 3-methyladenine DNA glycosylase</fullName>
        <ecNumber evidence="5">3.2.2.-</ecNumber>
    </recommendedName>
</protein>
<dbReference type="HAMAP" id="MF_00527">
    <property type="entry name" value="3MGH"/>
    <property type="match status" value="1"/>
</dbReference>
<evidence type="ECO:0000256" key="4">
    <source>
        <dbReference type="ARBA" id="ARBA00023204"/>
    </source>
</evidence>
<sequence>MFPDFLDRDADTAARGLLGCRLVRRLNGRCISVRIVETEAYDQLDPASHTYRGMSERNRAMFGPAGHAYIYLVYGMHLCLNITAGSDGFGAGVLIRAAEPADDESADAILARYSDGRPVRLCLNGPGKLTRALGIGMDLYGHDLQEPDLQLETGRLLPGETILATARIGVARAKERLRRYIIDGNLYCSR</sequence>
<dbReference type="InterPro" id="IPR003180">
    <property type="entry name" value="MPG"/>
</dbReference>
<dbReference type="InterPro" id="IPR011034">
    <property type="entry name" value="Formyl_transferase-like_C_sf"/>
</dbReference>
<dbReference type="Proteomes" id="UP000028730">
    <property type="component" value="Unassembled WGS sequence"/>
</dbReference>
<proteinExistence type="inferred from homology"/>
<keyword evidence="6" id="KW-0326">Glycosidase</keyword>
<dbReference type="GO" id="GO:0006284">
    <property type="term" value="P:base-excision repair"/>
    <property type="evidence" value="ECO:0007669"/>
    <property type="project" value="InterPro"/>
</dbReference>
<keyword evidence="7" id="KW-1185">Reference proteome</keyword>
<dbReference type="NCBIfam" id="TIGR00567">
    <property type="entry name" value="3mg"/>
    <property type="match status" value="1"/>
</dbReference>
<dbReference type="Pfam" id="PF02245">
    <property type="entry name" value="Pur_DNA_glyco"/>
    <property type="match status" value="1"/>
</dbReference>
<dbReference type="InterPro" id="IPR036995">
    <property type="entry name" value="MPG_sf"/>
</dbReference>
<dbReference type="AlphaFoldDB" id="A0A080N387"/>
<dbReference type="GO" id="GO:0003905">
    <property type="term" value="F:alkylbase DNA N-glycosylase activity"/>
    <property type="evidence" value="ECO:0007669"/>
    <property type="project" value="InterPro"/>
</dbReference>
<reference evidence="6 7" key="1">
    <citation type="journal article" date="2014" name="Appl. Environ. Microbiol.">
        <title>Genomic encyclopedia of type strains of the genus Bifidobacterium.</title>
        <authorList>
            <person name="Milani C."/>
            <person name="Lugli G.A."/>
            <person name="Duranti S."/>
            <person name="Turroni F."/>
            <person name="Bottacini F."/>
            <person name="Mangifesta M."/>
            <person name="Sanchez B."/>
            <person name="Viappiani A."/>
            <person name="Mancabelli L."/>
            <person name="Taminiau B."/>
            <person name="Delcenserie V."/>
            <person name="Barrangou R."/>
            <person name="Margolles A."/>
            <person name="van Sinderen D."/>
            <person name="Ventura M."/>
        </authorList>
    </citation>
    <scope>NUCLEOTIDE SEQUENCE [LARGE SCALE GENOMIC DNA]</scope>
    <source>
        <strain evidence="6 7">DSM 19703</strain>
    </source>
</reference>
<dbReference type="PANTHER" id="PTHR10429">
    <property type="entry name" value="DNA-3-METHYLADENINE GLYCOSYLASE"/>
    <property type="match status" value="1"/>
</dbReference>
<dbReference type="GO" id="GO:0003677">
    <property type="term" value="F:DNA binding"/>
    <property type="evidence" value="ECO:0007669"/>
    <property type="project" value="InterPro"/>
</dbReference>
<dbReference type="SUPFAM" id="SSF50486">
    <property type="entry name" value="FMT C-terminal domain-like"/>
    <property type="match status" value="1"/>
</dbReference>
<evidence type="ECO:0000256" key="1">
    <source>
        <dbReference type="ARBA" id="ARBA00009232"/>
    </source>
</evidence>
<dbReference type="PANTHER" id="PTHR10429:SF0">
    <property type="entry name" value="DNA-3-METHYLADENINE GLYCOSYLASE"/>
    <property type="match status" value="1"/>
</dbReference>
<dbReference type="OrthoDB" id="9794313at2"/>